<gene>
    <name evidence="1" type="ORF">Mgra_00006922</name>
</gene>
<dbReference type="OrthoDB" id="5901321at2759"/>
<keyword evidence="2" id="KW-1185">Reference proteome</keyword>
<dbReference type="SUPFAM" id="SSF56436">
    <property type="entry name" value="C-type lectin-like"/>
    <property type="match status" value="1"/>
</dbReference>
<comment type="caution">
    <text evidence="1">The sequence shown here is derived from an EMBL/GenBank/DDBJ whole genome shotgun (WGS) entry which is preliminary data.</text>
</comment>
<protein>
    <submittedName>
        <fullName evidence="1">C-type lectin domain-containing protein</fullName>
    </submittedName>
</protein>
<dbReference type="EMBL" id="JABEBT010000072">
    <property type="protein sequence ID" value="KAF7633615.1"/>
    <property type="molecule type" value="Genomic_DNA"/>
</dbReference>
<accession>A0A8S9ZKA6</accession>
<dbReference type="AlphaFoldDB" id="A0A8S9ZKA6"/>
<evidence type="ECO:0000313" key="1">
    <source>
        <dbReference type="EMBL" id="KAF7633615.1"/>
    </source>
</evidence>
<dbReference type="InterPro" id="IPR016187">
    <property type="entry name" value="CTDL_fold"/>
</dbReference>
<sequence length="203" mass="22651">MKMRDDYIKSLVNKQSGEGENVYWIGLHMDVIDGNIQNAKWTDNSYLFYGNPRNLKPNSKPYGPRTAINGSNAYVGISKDSAGKTSWEGLPSGYTCTNECDYKSIELTQQDGQSAPIDEGFKDENNCRTTVLICNSKEPIASIAFGSKGTVQAKKGGKIKVRAKIYCAREETTKKVGWLRNVANNNPRLFFFVEEAHCEQQTS</sequence>
<proteinExistence type="predicted"/>
<dbReference type="Proteomes" id="UP000605970">
    <property type="component" value="Unassembled WGS sequence"/>
</dbReference>
<reference evidence="1" key="1">
    <citation type="journal article" date="2020" name="Ecol. Evol.">
        <title>Genome structure and content of the rice root-knot nematode (Meloidogyne graminicola).</title>
        <authorList>
            <person name="Phan N.T."/>
            <person name="Danchin E.G.J."/>
            <person name="Klopp C."/>
            <person name="Perfus-Barbeoch L."/>
            <person name="Kozlowski D.K."/>
            <person name="Koutsovoulos G.D."/>
            <person name="Lopez-Roques C."/>
            <person name="Bouchez O."/>
            <person name="Zahm M."/>
            <person name="Besnard G."/>
            <person name="Bellafiore S."/>
        </authorList>
    </citation>
    <scope>NUCLEOTIDE SEQUENCE</scope>
    <source>
        <strain evidence="1">VN-18</strain>
    </source>
</reference>
<organism evidence="1 2">
    <name type="scientific">Meloidogyne graminicola</name>
    <dbReference type="NCBI Taxonomy" id="189291"/>
    <lineage>
        <taxon>Eukaryota</taxon>
        <taxon>Metazoa</taxon>
        <taxon>Ecdysozoa</taxon>
        <taxon>Nematoda</taxon>
        <taxon>Chromadorea</taxon>
        <taxon>Rhabditida</taxon>
        <taxon>Tylenchina</taxon>
        <taxon>Tylenchomorpha</taxon>
        <taxon>Tylenchoidea</taxon>
        <taxon>Meloidogynidae</taxon>
        <taxon>Meloidogyninae</taxon>
        <taxon>Meloidogyne</taxon>
    </lineage>
</organism>
<evidence type="ECO:0000313" key="2">
    <source>
        <dbReference type="Proteomes" id="UP000605970"/>
    </source>
</evidence>
<name>A0A8S9ZKA6_9BILA</name>